<sequence length="351" mass="38601">MPVQLSGACQMGAETEWLRSVGTDDLFSVIGEPQTGPFLSPEAAGRPPRGDGVLADAAPQAVKAAPVETHAGMTVIAAFRGIALACLDHLQSNEQGLQQSDHPEFVHQARVAIRRLRSAIRVWRARLPPEFVARFDPVWQALARHLGETRNWDVFVAETLPAIAAAFSEGVEIACLADYARRRGAIHRQAARSALHSDAYSRMLLEFTAAVLVLPDRAACPLDVFAPRCLDKRARQVSELAAQAVDSDAAARHRLRVAYKRLRYALEFFAPLFPSERLRHYHLAASRLQEMLGQLNDLAVAVELSSEALSGEQGEVVRCWLAGQTERLLPELGELLSDFREQAVPWRLPAG</sequence>
<dbReference type="SMART" id="SM00880">
    <property type="entry name" value="CHAD"/>
    <property type="match status" value="1"/>
</dbReference>
<organism evidence="2 3">
    <name type="scientific">Candidatus Accumulibacter affinis</name>
    <dbReference type="NCBI Taxonomy" id="2954384"/>
    <lineage>
        <taxon>Bacteria</taxon>
        <taxon>Pseudomonadati</taxon>
        <taxon>Pseudomonadota</taxon>
        <taxon>Betaproteobacteria</taxon>
        <taxon>Candidatus Accumulibacter</taxon>
    </lineage>
</organism>
<reference evidence="2 3" key="1">
    <citation type="submission" date="2020-10" db="EMBL/GenBank/DDBJ databases">
        <title>Connecting structure to function with the recovery of over 1000 high-quality activated sludge metagenome-assembled genomes encoding full-length rRNA genes using long-read sequencing.</title>
        <authorList>
            <person name="Singleton C.M."/>
            <person name="Petriglieri F."/>
            <person name="Kristensen J.M."/>
            <person name="Kirkegaard R.H."/>
            <person name="Michaelsen T.Y."/>
            <person name="Andersen M.H."/>
            <person name="Karst S.M."/>
            <person name="Dueholm M.S."/>
            <person name="Nielsen P.H."/>
            <person name="Albertsen M."/>
        </authorList>
    </citation>
    <scope>NUCLEOTIDE SEQUENCE [LARGE SCALE GENOMIC DNA]</scope>
    <source>
        <strain evidence="2">Fred_18-Q3-R57-64_BAT3C.720</strain>
    </source>
</reference>
<name>A0A935TBC4_9PROT</name>
<dbReference type="InterPro" id="IPR007899">
    <property type="entry name" value="CHAD_dom"/>
</dbReference>
<evidence type="ECO:0000313" key="2">
    <source>
        <dbReference type="EMBL" id="MBK7954639.1"/>
    </source>
</evidence>
<evidence type="ECO:0000259" key="1">
    <source>
        <dbReference type="PROSITE" id="PS51708"/>
    </source>
</evidence>
<dbReference type="Proteomes" id="UP000706151">
    <property type="component" value="Unassembled WGS sequence"/>
</dbReference>
<dbReference type="EMBL" id="JADJOT010000009">
    <property type="protein sequence ID" value="MBK7954639.1"/>
    <property type="molecule type" value="Genomic_DNA"/>
</dbReference>
<dbReference type="PROSITE" id="PS51708">
    <property type="entry name" value="CHAD"/>
    <property type="match status" value="1"/>
</dbReference>
<dbReference type="InterPro" id="IPR038186">
    <property type="entry name" value="CHAD_dom_sf"/>
</dbReference>
<comment type="caution">
    <text evidence="2">The sequence shown here is derived from an EMBL/GenBank/DDBJ whole genome shotgun (WGS) entry which is preliminary data.</text>
</comment>
<gene>
    <name evidence="2" type="ORF">IPK02_12165</name>
</gene>
<protein>
    <submittedName>
        <fullName evidence="2">CHAD domain-containing protein</fullName>
    </submittedName>
</protein>
<dbReference type="PANTHER" id="PTHR39339:SF1">
    <property type="entry name" value="CHAD DOMAIN-CONTAINING PROTEIN"/>
    <property type="match status" value="1"/>
</dbReference>
<evidence type="ECO:0000313" key="3">
    <source>
        <dbReference type="Proteomes" id="UP000706151"/>
    </source>
</evidence>
<accession>A0A935TBC4</accession>
<dbReference type="Gene3D" id="1.40.20.10">
    <property type="entry name" value="CHAD domain"/>
    <property type="match status" value="1"/>
</dbReference>
<dbReference type="AlphaFoldDB" id="A0A935TBC4"/>
<feature type="domain" description="CHAD" evidence="1">
    <location>
        <begin position="72"/>
        <end position="351"/>
    </location>
</feature>
<dbReference type="Pfam" id="PF05235">
    <property type="entry name" value="CHAD"/>
    <property type="match status" value="1"/>
</dbReference>
<dbReference type="PANTHER" id="PTHR39339">
    <property type="entry name" value="SLR1444 PROTEIN"/>
    <property type="match status" value="1"/>
</dbReference>
<proteinExistence type="predicted"/>